<dbReference type="eggNOG" id="ENOG502ZW3Y">
    <property type="taxonomic scope" value="Bacteria"/>
</dbReference>
<keyword evidence="2" id="KW-1185">Reference proteome</keyword>
<dbReference type="Proteomes" id="UP000050867">
    <property type="component" value="Unassembled WGS sequence"/>
</dbReference>
<organism evidence="1 2">
    <name type="scientific">Wenjunlia vitaminophila</name>
    <name type="common">Streptomyces vitaminophilus</name>
    <dbReference type="NCBI Taxonomy" id="76728"/>
    <lineage>
        <taxon>Bacteria</taxon>
        <taxon>Bacillati</taxon>
        <taxon>Actinomycetota</taxon>
        <taxon>Actinomycetes</taxon>
        <taxon>Kitasatosporales</taxon>
        <taxon>Streptomycetaceae</taxon>
        <taxon>Wenjunlia</taxon>
    </lineage>
</organism>
<evidence type="ECO:0000313" key="1">
    <source>
        <dbReference type="EMBL" id="KRV49271.1"/>
    </source>
</evidence>
<dbReference type="AlphaFoldDB" id="A0A0T6LSY9"/>
<evidence type="ECO:0000313" key="2">
    <source>
        <dbReference type="Proteomes" id="UP000050867"/>
    </source>
</evidence>
<dbReference type="EMBL" id="LLZU01000013">
    <property type="protein sequence ID" value="KRV49271.1"/>
    <property type="molecule type" value="Genomic_DNA"/>
</dbReference>
<reference evidence="1 2" key="1">
    <citation type="submission" date="2015-10" db="EMBL/GenBank/DDBJ databases">
        <title>Draft genome sequence of pyrrolomycin-producing Streptomyces vitaminophilus.</title>
        <authorList>
            <person name="Graham D.E."/>
            <person name="Mahan K.M."/>
            <person name="Klingeman D.M."/>
            <person name="Hettich R.L."/>
            <person name="Parry R.J."/>
        </authorList>
    </citation>
    <scope>NUCLEOTIDE SEQUENCE [LARGE SCALE GENOMIC DNA]</scope>
    <source>
        <strain evidence="1 2">ATCC 31673</strain>
    </source>
</reference>
<protein>
    <submittedName>
        <fullName evidence="1">Uncharacterized protein</fullName>
    </submittedName>
</protein>
<name>A0A0T6LSY9_WENVI</name>
<accession>A0A0T6LSY9</accession>
<comment type="caution">
    <text evidence="1">The sequence shown here is derived from an EMBL/GenBank/DDBJ whole genome shotgun (WGS) entry which is preliminary data.</text>
</comment>
<sequence length="84" mass="9193">MSGQVSDTVEAVAERPPVGSLVVDSRRDRLGVVMGHVGPCCQLRPERGGREWDARPSELRPATDADKVRLRVREANERSTGAKL</sequence>
<proteinExistence type="predicted"/>
<dbReference type="RefSeq" id="WP_018384706.1">
    <property type="nucleotide sequence ID" value="NZ_LLZU01000013.1"/>
</dbReference>
<gene>
    <name evidence="1" type="ORF">AQ490_03485</name>
</gene>